<evidence type="ECO:0000259" key="6">
    <source>
        <dbReference type="Pfam" id="PF02897"/>
    </source>
</evidence>
<evidence type="ECO:0000313" key="7">
    <source>
        <dbReference type="EMBL" id="MBP2037211.1"/>
    </source>
</evidence>
<feature type="region of interest" description="Disordered" evidence="4">
    <location>
        <begin position="394"/>
        <end position="418"/>
    </location>
</feature>
<evidence type="ECO:0000259" key="5">
    <source>
        <dbReference type="Pfam" id="PF00326"/>
    </source>
</evidence>
<evidence type="ECO:0000256" key="4">
    <source>
        <dbReference type="SAM" id="MobiDB-lite"/>
    </source>
</evidence>
<dbReference type="InterPro" id="IPR002470">
    <property type="entry name" value="Peptidase_S9A"/>
</dbReference>
<dbReference type="InterPro" id="IPR023302">
    <property type="entry name" value="Pept_S9A_N"/>
</dbReference>
<evidence type="ECO:0000313" key="8">
    <source>
        <dbReference type="Proteomes" id="UP001519310"/>
    </source>
</evidence>
<dbReference type="PANTHER" id="PTHR42881">
    <property type="entry name" value="PROLYL ENDOPEPTIDASE"/>
    <property type="match status" value="1"/>
</dbReference>
<sequence>MSDEDPYLWLEDVSGDAALAWVRERNAETVDALTGLPGFKVLEQEMREVLDDDGRIPYVVRRGQHLYNFWQDADHVRGVWRRTTLEEYRTDRPAWEVLLDLDALAGAEEEKWAWAGSRVLAPEYRHALVLLSRDGADACVVREFDLETLEFVEDGFTVAEAKTRIGWIDHERVWIGTDFGAGSMSPSGYPLQVRRWHRGTPLADAQLVYEGRPTDLSASGWHDDTPGFERDFVHRQIDFWNQELFLLPEDAAAPPLKIEVPDDAGASVHRRWLTVTLKSPWLGHPAGSLLAFDFDAFRAGEREAEVLFTPDERTALAGYSWTRNHLILSTRADVSSRMELLTPGEGPGAGGWRRAPLPGLPPLSTTSVTGTDPDVSDEYFHQVSGFLQPATLYRGTAGGTGGSGSGSDNETDNESESLKQSPALFDTVGLAVRQYFATSADGTRVPYFVVGPEDRPGPGPTLLYGYGGFEISMVPQYSAVTGRAWLARGGTYVVAGIRGGHEYGPRWHKAALGANRVRAYEDFAAVARDLTARDITTPAQLGIEGGSNGGLLMGAMLTRDPELFGAVVAHVPLLDMLRFHKLLAGASWIAEYGDPDSPADRPHLERISPYHQVRADGPAYPPLLLLTSTRDDRVHPGHARKMAARLREHGHPVLFHEHLGGGHAGATDHRQTAFNEALVHTFLWERLTPQT</sequence>
<feature type="domain" description="Peptidase S9A N-terminal" evidence="6">
    <location>
        <begin position="4"/>
        <end position="394"/>
    </location>
</feature>
<dbReference type="Pfam" id="PF02897">
    <property type="entry name" value="Peptidase_S9_N"/>
    <property type="match status" value="1"/>
</dbReference>
<dbReference type="PRINTS" id="PR00862">
    <property type="entry name" value="PROLIGOPTASE"/>
</dbReference>
<dbReference type="Proteomes" id="UP001519310">
    <property type="component" value="Unassembled WGS sequence"/>
</dbReference>
<dbReference type="RefSeq" id="WP_189967099.1">
    <property type="nucleotide sequence ID" value="NZ_BMVL01000003.1"/>
</dbReference>
<dbReference type="EMBL" id="JAGGLQ010000004">
    <property type="protein sequence ID" value="MBP2037211.1"/>
    <property type="molecule type" value="Genomic_DNA"/>
</dbReference>
<keyword evidence="8" id="KW-1185">Reference proteome</keyword>
<dbReference type="Pfam" id="PF00326">
    <property type="entry name" value="Peptidase_S9"/>
    <property type="match status" value="1"/>
</dbReference>
<protein>
    <submittedName>
        <fullName evidence="7">Prolyl oligopeptidase</fullName>
        <ecNumber evidence="7">3.4.21.26</ecNumber>
    </submittedName>
</protein>
<name>A0ABS4L515_STRAV</name>
<reference evidence="7 8" key="1">
    <citation type="submission" date="2021-03" db="EMBL/GenBank/DDBJ databases">
        <title>Genomic Encyclopedia of Type Strains, Phase IV (KMG-IV): sequencing the most valuable type-strain genomes for metagenomic binning, comparative biology and taxonomic classification.</title>
        <authorList>
            <person name="Goeker M."/>
        </authorList>
    </citation>
    <scope>NUCLEOTIDE SEQUENCE [LARGE SCALE GENOMIC DNA]</scope>
    <source>
        <strain evidence="7 8">DSM 40526</strain>
    </source>
</reference>
<dbReference type="InterPro" id="IPR029058">
    <property type="entry name" value="AB_hydrolase_fold"/>
</dbReference>
<dbReference type="GO" id="GO:0004252">
    <property type="term" value="F:serine-type endopeptidase activity"/>
    <property type="evidence" value="ECO:0007669"/>
    <property type="project" value="UniProtKB-EC"/>
</dbReference>
<dbReference type="SUPFAM" id="SSF53474">
    <property type="entry name" value="alpha/beta-Hydrolases"/>
    <property type="match status" value="1"/>
</dbReference>
<organism evidence="7 8">
    <name type="scientific">Streptomyces avidinii</name>
    <dbReference type="NCBI Taxonomy" id="1895"/>
    <lineage>
        <taxon>Bacteria</taxon>
        <taxon>Bacillati</taxon>
        <taxon>Actinomycetota</taxon>
        <taxon>Actinomycetes</taxon>
        <taxon>Kitasatosporales</taxon>
        <taxon>Streptomycetaceae</taxon>
        <taxon>Streptomyces</taxon>
    </lineage>
</organism>
<dbReference type="EC" id="3.4.21.26" evidence="7"/>
<evidence type="ECO:0000256" key="1">
    <source>
        <dbReference type="ARBA" id="ARBA00022670"/>
    </source>
</evidence>
<dbReference type="Gene3D" id="2.130.10.120">
    <property type="entry name" value="Prolyl oligopeptidase, N-terminal domain"/>
    <property type="match status" value="1"/>
</dbReference>
<feature type="compositionally biased region" description="Gly residues" evidence="4">
    <location>
        <begin position="396"/>
        <end position="405"/>
    </location>
</feature>
<dbReference type="InterPro" id="IPR051167">
    <property type="entry name" value="Prolyl_oligopep/macrocyclase"/>
</dbReference>
<dbReference type="PANTHER" id="PTHR42881:SF13">
    <property type="entry name" value="PROLYL ENDOPEPTIDASE"/>
    <property type="match status" value="1"/>
</dbReference>
<dbReference type="Gene3D" id="3.40.50.1820">
    <property type="entry name" value="alpha/beta hydrolase"/>
    <property type="match status" value="1"/>
</dbReference>
<feature type="region of interest" description="Disordered" evidence="4">
    <location>
        <begin position="344"/>
        <end position="374"/>
    </location>
</feature>
<evidence type="ECO:0000256" key="2">
    <source>
        <dbReference type="ARBA" id="ARBA00022801"/>
    </source>
</evidence>
<accession>A0ABS4L515</accession>
<proteinExistence type="predicted"/>
<gene>
    <name evidence="7" type="ORF">J2Z77_003011</name>
</gene>
<keyword evidence="2 7" id="KW-0378">Hydrolase</keyword>
<keyword evidence="1" id="KW-0645">Protease</keyword>
<evidence type="ECO:0000256" key="3">
    <source>
        <dbReference type="ARBA" id="ARBA00022825"/>
    </source>
</evidence>
<dbReference type="InterPro" id="IPR001375">
    <property type="entry name" value="Peptidase_S9_cat"/>
</dbReference>
<feature type="domain" description="Peptidase S9 prolyl oligopeptidase catalytic" evidence="5">
    <location>
        <begin position="484"/>
        <end position="685"/>
    </location>
</feature>
<dbReference type="SUPFAM" id="SSF50993">
    <property type="entry name" value="Peptidase/esterase 'gauge' domain"/>
    <property type="match status" value="1"/>
</dbReference>
<keyword evidence="3" id="KW-0720">Serine protease</keyword>
<comment type="caution">
    <text evidence="7">The sequence shown here is derived from an EMBL/GenBank/DDBJ whole genome shotgun (WGS) entry which is preliminary data.</text>
</comment>